<dbReference type="Proteomes" id="UP001156140">
    <property type="component" value="Unassembled WGS sequence"/>
</dbReference>
<gene>
    <name evidence="2" type="ORF">ML536_11590</name>
</gene>
<dbReference type="InterPro" id="IPR021417">
    <property type="entry name" value="DUF3060"/>
</dbReference>
<dbReference type="RefSeq" id="WP_281735950.1">
    <property type="nucleotide sequence ID" value="NZ_JAKETQ010000001.1"/>
</dbReference>
<accession>A0AA41UDL2</accession>
<reference evidence="2" key="1">
    <citation type="submission" date="2022-03" db="EMBL/GenBank/DDBJ databases">
        <title>The complete genome sequence of a Methyloterrigena soli.</title>
        <authorList>
            <person name="Zi Z."/>
        </authorList>
    </citation>
    <scope>NUCLEOTIDE SEQUENCE</scope>
    <source>
        <strain evidence="2">M48</strain>
    </source>
</reference>
<evidence type="ECO:0000256" key="1">
    <source>
        <dbReference type="SAM" id="SignalP"/>
    </source>
</evidence>
<keyword evidence="1" id="KW-0732">Signal</keyword>
<name>A0AA41UDL2_9HYPH</name>
<keyword evidence="3" id="KW-1185">Reference proteome</keyword>
<protein>
    <submittedName>
        <fullName evidence="2">DUF3060 domain-containing protein</fullName>
    </submittedName>
</protein>
<evidence type="ECO:0000313" key="3">
    <source>
        <dbReference type="Proteomes" id="UP001156140"/>
    </source>
</evidence>
<sequence>MNRLAALIALAALSPLAATAEELTVEGADLQRAIACDGEDVGIYGADNQIDLTGNCGNVLVYGSKHVVTFEHAASLTVSGMNHITTGGDVAKLVVDTADSTVTVTIDGKDAAGAIDVSGTGHKVKLNLVSASTLEVAGSDQSVEWTIAKGIKQPKVQMSGVGNKVGPAP</sequence>
<organism evidence="2 3">
    <name type="scientific">Paradevosia shaoguanensis</name>
    <dbReference type="NCBI Taxonomy" id="1335043"/>
    <lineage>
        <taxon>Bacteria</taxon>
        <taxon>Pseudomonadati</taxon>
        <taxon>Pseudomonadota</taxon>
        <taxon>Alphaproteobacteria</taxon>
        <taxon>Hyphomicrobiales</taxon>
        <taxon>Devosiaceae</taxon>
        <taxon>Paradevosia</taxon>
    </lineage>
</organism>
<feature type="chain" id="PRO_5041323769" evidence="1">
    <location>
        <begin position="21"/>
        <end position="169"/>
    </location>
</feature>
<comment type="caution">
    <text evidence="2">The sequence shown here is derived from an EMBL/GenBank/DDBJ whole genome shotgun (WGS) entry which is preliminary data.</text>
</comment>
<feature type="signal peptide" evidence="1">
    <location>
        <begin position="1"/>
        <end position="20"/>
    </location>
</feature>
<dbReference type="Pfam" id="PF11259">
    <property type="entry name" value="DUF3060"/>
    <property type="match status" value="1"/>
</dbReference>
<proteinExistence type="predicted"/>
<dbReference type="AlphaFoldDB" id="A0AA41UDL2"/>
<evidence type="ECO:0000313" key="2">
    <source>
        <dbReference type="EMBL" id="MCI0127469.1"/>
    </source>
</evidence>
<dbReference type="EMBL" id="JALAZD010000001">
    <property type="protein sequence ID" value="MCI0127469.1"/>
    <property type="molecule type" value="Genomic_DNA"/>
</dbReference>